<dbReference type="Pfam" id="PF00491">
    <property type="entry name" value="Arginase"/>
    <property type="match status" value="1"/>
</dbReference>
<gene>
    <name evidence="5" type="primary">speB</name>
    <name evidence="5" type="ORF">OB236_19635</name>
</gene>
<dbReference type="PROSITE" id="PS01053">
    <property type="entry name" value="ARGINASE_1"/>
    <property type="match status" value="1"/>
</dbReference>
<dbReference type="EMBL" id="JAOQIO010000084">
    <property type="protein sequence ID" value="MCU6794320.1"/>
    <property type="molecule type" value="Genomic_DNA"/>
</dbReference>
<dbReference type="CDD" id="cd11592">
    <property type="entry name" value="Agmatinase_PAH"/>
    <property type="match status" value="1"/>
</dbReference>
<evidence type="ECO:0000256" key="4">
    <source>
        <dbReference type="RuleBase" id="RU003684"/>
    </source>
</evidence>
<dbReference type="Gene3D" id="3.40.800.10">
    <property type="entry name" value="Ureohydrolase domain"/>
    <property type="match status" value="1"/>
</dbReference>
<evidence type="ECO:0000256" key="1">
    <source>
        <dbReference type="ARBA" id="ARBA00009227"/>
    </source>
</evidence>
<dbReference type="PIRSF" id="PIRSF036979">
    <property type="entry name" value="Arginase"/>
    <property type="match status" value="1"/>
</dbReference>
<dbReference type="InterPro" id="IPR023696">
    <property type="entry name" value="Ureohydrolase_dom_sf"/>
</dbReference>
<dbReference type="InterPro" id="IPR020855">
    <property type="entry name" value="Ureohydrolase_Mn_BS"/>
</dbReference>
<dbReference type="PANTHER" id="PTHR11358:SF26">
    <property type="entry name" value="GUANIDINO ACID HYDROLASE, MITOCHONDRIAL"/>
    <property type="match status" value="1"/>
</dbReference>
<dbReference type="Proteomes" id="UP001652445">
    <property type="component" value="Unassembled WGS sequence"/>
</dbReference>
<proteinExistence type="inferred from homology"/>
<sequence>MYRPMIERGIPLFSGIRTFMHLPYVQDLEHVDYAVIGVPFDTGVSYAVGTRFGPSSIREMSQRLRPISQAQGIDTTEYVSGIDYGDLKIVPGYIDLSYEAIEEQLKPIFAKGIIPILLGGDHSISYPHVKAAASAYGPVSLVHFDSHTDTGKSMDERRKHSHGTMFRYAAEEGYIDASTSIQMGMRGTPFTLTGLDDSRELGYEVLTTDDVKKLSIPELCNKIKQRVGNNPVFLTFDIDFLDPVFAPGTGTPEVGGFNTYEAQQMLRGLTGLNIIGFDLVEVLPDRDLTRVTALNAANIAFEFITLIALNRREQALKAAEKADATIIG</sequence>
<protein>
    <submittedName>
        <fullName evidence="5">Agmatinase</fullName>
        <ecNumber evidence="5">3.5.3.11</ecNumber>
    </submittedName>
</protein>
<evidence type="ECO:0000256" key="3">
    <source>
        <dbReference type="ARBA" id="ARBA00022801"/>
    </source>
</evidence>
<organism evidence="5 6">
    <name type="scientific">Paenibacillus baimaensis</name>
    <dbReference type="NCBI Taxonomy" id="2982185"/>
    <lineage>
        <taxon>Bacteria</taxon>
        <taxon>Bacillati</taxon>
        <taxon>Bacillota</taxon>
        <taxon>Bacilli</taxon>
        <taxon>Bacillales</taxon>
        <taxon>Paenibacillaceae</taxon>
        <taxon>Paenibacillus</taxon>
    </lineage>
</organism>
<name>A0ABT2UI72_9BACL</name>
<evidence type="ECO:0000313" key="5">
    <source>
        <dbReference type="EMBL" id="MCU6794320.1"/>
    </source>
</evidence>
<dbReference type="PANTHER" id="PTHR11358">
    <property type="entry name" value="ARGINASE/AGMATINASE"/>
    <property type="match status" value="1"/>
</dbReference>
<keyword evidence="3 4" id="KW-0378">Hydrolase</keyword>
<accession>A0ABT2UI72</accession>
<dbReference type="SUPFAM" id="SSF52768">
    <property type="entry name" value="Arginase/deacetylase"/>
    <property type="match status" value="1"/>
</dbReference>
<dbReference type="RefSeq" id="WP_262685487.1">
    <property type="nucleotide sequence ID" value="NZ_JAOQIO010000084.1"/>
</dbReference>
<dbReference type="InterPro" id="IPR005925">
    <property type="entry name" value="Agmatinase-rel"/>
</dbReference>
<dbReference type="PRINTS" id="PR00116">
    <property type="entry name" value="ARGINASE"/>
</dbReference>
<keyword evidence="6" id="KW-1185">Reference proteome</keyword>
<dbReference type="EC" id="3.5.3.11" evidence="5"/>
<evidence type="ECO:0000313" key="6">
    <source>
        <dbReference type="Proteomes" id="UP001652445"/>
    </source>
</evidence>
<dbReference type="NCBIfam" id="TIGR01230">
    <property type="entry name" value="agmatinase"/>
    <property type="match status" value="1"/>
</dbReference>
<reference evidence="5 6" key="1">
    <citation type="submission" date="2022-09" db="EMBL/GenBank/DDBJ databases">
        <authorList>
            <person name="Han X.L."/>
            <person name="Wang Q."/>
            <person name="Lu T."/>
        </authorList>
    </citation>
    <scope>NUCLEOTIDE SEQUENCE [LARGE SCALE GENOMIC DNA]</scope>
    <source>
        <strain evidence="5 6">WQ 127069</strain>
    </source>
</reference>
<dbReference type="InterPro" id="IPR006035">
    <property type="entry name" value="Ureohydrolase"/>
</dbReference>
<dbReference type="PROSITE" id="PS51409">
    <property type="entry name" value="ARGINASE_2"/>
    <property type="match status" value="1"/>
</dbReference>
<evidence type="ECO:0000256" key="2">
    <source>
        <dbReference type="ARBA" id="ARBA00022723"/>
    </source>
</evidence>
<comment type="caution">
    <text evidence="5">The sequence shown here is derived from an EMBL/GenBank/DDBJ whole genome shotgun (WGS) entry which is preliminary data.</text>
</comment>
<dbReference type="GO" id="GO:0008783">
    <property type="term" value="F:agmatinase activity"/>
    <property type="evidence" value="ECO:0007669"/>
    <property type="project" value="UniProtKB-EC"/>
</dbReference>
<keyword evidence="2" id="KW-0479">Metal-binding</keyword>
<comment type="similarity">
    <text evidence="1">Belongs to the arginase family. Agmatinase subfamily.</text>
</comment>